<evidence type="ECO:0000313" key="2">
    <source>
        <dbReference type="Proteomes" id="UP000641514"/>
    </source>
</evidence>
<comment type="caution">
    <text evidence="1">The sequence shown here is derived from an EMBL/GenBank/DDBJ whole genome shotgun (WGS) entry which is preliminary data.</text>
</comment>
<reference evidence="1" key="1">
    <citation type="journal article" date="2014" name="Int. J. Syst. Evol. Microbiol.">
        <title>Complete genome sequence of Corynebacterium casei LMG S-19264T (=DSM 44701T), isolated from a smear-ripened cheese.</title>
        <authorList>
            <consortium name="US DOE Joint Genome Institute (JGI-PGF)"/>
            <person name="Walter F."/>
            <person name="Albersmeier A."/>
            <person name="Kalinowski J."/>
            <person name="Ruckert C."/>
        </authorList>
    </citation>
    <scope>NUCLEOTIDE SEQUENCE</scope>
    <source>
        <strain evidence="1">CGMCC 1.15478</strain>
    </source>
</reference>
<keyword evidence="2" id="KW-1185">Reference proteome</keyword>
<name>A0A916XHS2_9ACTN</name>
<dbReference type="AlphaFoldDB" id="A0A916XHS2"/>
<dbReference type="InterPro" id="IPR016024">
    <property type="entry name" value="ARM-type_fold"/>
</dbReference>
<gene>
    <name evidence="1" type="ORF">GCM10011410_29290</name>
</gene>
<dbReference type="InterPro" id="IPR011989">
    <property type="entry name" value="ARM-like"/>
</dbReference>
<dbReference type="SUPFAM" id="SSF48371">
    <property type="entry name" value="ARM repeat"/>
    <property type="match status" value="1"/>
</dbReference>
<dbReference type="Proteomes" id="UP000641514">
    <property type="component" value="Unassembled WGS sequence"/>
</dbReference>
<organism evidence="1 2">
    <name type="scientific">Hoyosella rhizosphaerae</name>
    <dbReference type="NCBI Taxonomy" id="1755582"/>
    <lineage>
        <taxon>Bacteria</taxon>
        <taxon>Bacillati</taxon>
        <taxon>Actinomycetota</taxon>
        <taxon>Actinomycetes</taxon>
        <taxon>Mycobacteriales</taxon>
        <taxon>Hoyosellaceae</taxon>
        <taxon>Hoyosella</taxon>
    </lineage>
</organism>
<evidence type="ECO:0008006" key="3">
    <source>
        <dbReference type="Google" id="ProtNLM"/>
    </source>
</evidence>
<evidence type="ECO:0000313" key="1">
    <source>
        <dbReference type="EMBL" id="GGC74182.1"/>
    </source>
</evidence>
<proteinExistence type="predicted"/>
<dbReference type="Gene3D" id="1.25.10.10">
    <property type="entry name" value="Leucine-rich Repeat Variant"/>
    <property type="match status" value="1"/>
</dbReference>
<sequence>MDSETRGSGFGVRGSGFGDGAPSLSGLAAEAEAALANSSCRSEIVRQLLATGHEHDRVSVAHILAQFPDSDCIDVLLSMAGGSPSEVQAAAAAALNRLVAAGCEDEAVVPVLKRLLSEGGRAVAGAIIAQLPSSDAETDT</sequence>
<reference evidence="1" key="2">
    <citation type="submission" date="2020-09" db="EMBL/GenBank/DDBJ databases">
        <authorList>
            <person name="Sun Q."/>
            <person name="Zhou Y."/>
        </authorList>
    </citation>
    <scope>NUCLEOTIDE SEQUENCE</scope>
    <source>
        <strain evidence="1">CGMCC 1.15478</strain>
    </source>
</reference>
<dbReference type="Pfam" id="PF13646">
    <property type="entry name" value="HEAT_2"/>
    <property type="match status" value="1"/>
</dbReference>
<dbReference type="RefSeq" id="WP_188676550.1">
    <property type="nucleotide sequence ID" value="NZ_BMJH01000003.1"/>
</dbReference>
<dbReference type="EMBL" id="BMJH01000003">
    <property type="protein sequence ID" value="GGC74182.1"/>
    <property type="molecule type" value="Genomic_DNA"/>
</dbReference>
<protein>
    <recommendedName>
        <fullName evidence="3">HEAT repeat domain-containing protein</fullName>
    </recommendedName>
</protein>
<accession>A0A916XHS2</accession>